<dbReference type="EMBL" id="SRPW01002823">
    <property type="protein sequence ID" value="KAG5990218.1"/>
    <property type="molecule type" value="Genomic_DNA"/>
</dbReference>
<accession>A0A9P7SX41</accession>
<dbReference type="Proteomes" id="UP000748025">
    <property type="component" value="Unassembled WGS sequence"/>
</dbReference>
<evidence type="ECO:0000313" key="2">
    <source>
        <dbReference type="Proteomes" id="UP000748025"/>
    </source>
</evidence>
<gene>
    <name evidence="1" type="ORF">E4U43_004334</name>
</gene>
<protein>
    <submittedName>
        <fullName evidence="1">Uncharacterized protein</fullName>
    </submittedName>
</protein>
<proteinExistence type="predicted"/>
<sequence length="119" mass="13166">MLANTEPDPTVGWPLEYTSTRYTTPQKPQVAIDDLNDSARVSCLGIWASKRVFDRTGIDIAVLDGAMAGARSRGPSILETDSHRESGASVLLSWMMDLLLVLLRIKPRVLSMDHSARQR</sequence>
<dbReference type="AlphaFoldDB" id="A0A9P7SX41"/>
<name>A0A9P7SX41_9HYPO</name>
<evidence type="ECO:0000313" key="1">
    <source>
        <dbReference type="EMBL" id="KAG5990218.1"/>
    </source>
</evidence>
<keyword evidence="2" id="KW-1185">Reference proteome</keyword>
<organism evidence="1 2">
    <name type="scientific">Claviceps pusilla</name>
    <dbReference type="NCBI Taxonomy" id="123648"/>
    <lineage>
        <taxon>Eukaryota</taxon>
        <taxon>Fungi</taxon>
        <taxon>Dikarya</taxon>
        <taxon>Ascomycota</taxon>
        <taxon>Pezizomycotina</taxon>
        <taxon>Sordariomycetes</taxon>
        <taxon>Hypocreomycetidae</taxon>
        <taxon>Hypocreales</taxon>
        <taxon>Clavicipitaceae</taxon>
        <taxon>Claviceps</taxon>
    </lineage>
</organism>
<comment type="caution">
    <text evidence="1">The sequence shown here is derived from an EMBL/GenBank/DDBJ whole genome shotgun (WGS) entry which is preliminary data.</text>
</comment>
<reference evidence="1" key="1">
    <citation type="journal article" date="2020" name="bioRxiv">
        <title>Whole genome comparisons of ergot fungi reveals the divergence and evolution of species within the genus Claviceps are the result of varying mechanisms driving genome evolution and host range expansion.</title>
        <authorList>
            <person name="Wyka S.A."/>
            <person name="Mondo S.J."/>
            <person name="Liu M."/>
            <person name="Dettman J."/>
            <person name="Nalam V."/>
            <person name="Broders K.D."/>
        </authorList>
    </citation>
    <scope>NUCLEOTIDE SEQUENCE</scope>
    <source>
        <strain evidence="1">CCC 602</strain>
    </source>
</reference>